<evidence type="ECO:0008006" key="5">
    <source>
        <dbReference type="Google" id="ProtNLM"/>
    </source>
</evidence>
<reference evidence="3 4" key="1">
    <citation type="submission" date="2024-10" db="EMBL/GenBank/DDBJ databases">
        <title>The Natural Products Discovery Center: Release of the First 8490 Sequenced Strains for Exploring Actinobacteria Biosynthetic Diversity.</title>
        <authorList>
            <person name="Kalkreuter E."/>
            <person name="Kautsar S.A."/>
            <person name="Yang D."/>
            <person name="Bader C.D."/>
            <person name="Teijaro C.N."/>
            <person name="Fluegel L."/>
            <person name="Davis C.M."/>
            <person name="Simpson J.R."/>
            <person name="Lauterbach L."/>
            <person name="Steele A.D."/>
            <person name="Gui C."/>
            <person name="Meng S."/>
            <person name="Li G."/>
            <person name="Viehrig K."/>
            <person name="Ye F."/>
            <person name="Su P."/>
            <person name="Kiefer A.F."/>
            <person name="Nichols A."/>
            <person name="Cepeda A.J."/>
            <person name="Yan W."/>
            <person name="Fan B."/>
            <person name="Jiang Y."/>
            <person name="Adhikari A."/>
            <person name="Zheng C.-J."/>
            <person name="Schuster L."/>
            <person name="Cowan T.M."/>
            <person name="Smanski M.J."/>
            <person name="Chevrette M.G."/>
            <person name="De Carvalho L.P.S."/>
            <person name="Shen B."/>
        </authorList>
    </citation>
    <scope>NUCLEOTIDE SEQUENCE [LARGE SCALE GENOMIC DNA]</scope>
    <source>
        <strain evidence="3 4">NPDC001281</strain>
    </source>
</reference>
<dbReference type="RefSeq" id="WP_387344583.1">
    <property type="nucleotide sequence ID" value="NZ_JBIAXI010000016.1"/>
</dbReference>
<evidence type="ECO:0000256" key="1">
    <source>
        <dbReference type="SAM" id="MobiDB-lite"/>
    </source>
</evidence>
<feature type="compositionally biased region" description="Low complexity" evidence="1">
    <location>
        <begin position="44"/>
        <end position="53"/>
    </location>
</feature>
<protein>
    <recommendedName>
        <fullName evidence="5">DUF5666 domain-containing protein</fullName>
    </recommendedName>
</protein>
<evidence type="ECO:0000313" key="3">
    <source>
        <dbReference type="EMBL" id="MFF4776283.1"/>
    </source>
</evidence>
<keyword evidence="4" id="KW-1185">Reference proteome</keyword>
<dbReference type="PROSITE" id="PS51318">
    <property type="entry name" value="TAT"/>
    <property type="match status" value="1"/>
</dbReference>
<dbReference type="EMBL" id="JBIAXI010000016">
    <property type="protein sequence ID" value="MFF4776283.1"/>
    <property type="molecule type" value="Genomic_DNA"/>
</dbReference>
<feature type="region of interest" description="Disordered" evidence="1">
    <location>
        <begin position="44"/>
        <end position="77"/>
    </location>
</feature>
<keyword evidence="2" id="KW-0732">Signal</keyword>
<feature type="chain" id="PRO_5045655737" description="DUF5666 domain-containing protein" evidence="2">
    <location>
        <begin position="45"/>
        <end position="178"/>
    </location>
</feature>
<accession>A0ABW6VAC1</accession>
<evidence type="ECO:0000256" key="2">
    <source>
        <dbReference type="SAM" id="SignalP"/>
    </source>
</evidence>
<proteinExistence type="predicted"/>
<organism evidence="3 4">
    <name type="scientific">Microtetraspora fusca</name>
    <dbReference type="NCBI Taxonomy" id="1997"/>
    <lineage>
        <taxon>Bacteria</taxon>
        <taxon>Bacillati</taxon>
        <taxon>Actinomycetota</taxon>
        <taxon>Actinomycetes</taxon>
        <taxon>Streptosporangiales</taxon>
        <taxon>Streptosporangiaceae</taxon>
        <taxon>Microtetraspora</taxon>
    </lineage>
</organism>
<evidence type="ECO:0000313" key="4">
    <source>
        <dbReference type="Proteomes" id="UP001602119"/>
    </source>
</evidence>
<name>A0ABW6VAC1_MICFU</name>
<dbReference type="Proteomes" id="UP001602119">
    <property type="component" value="Unassembled WGS sequence"/>
</dbReference>
<sequence>MTDPEITRTDLSATKPARGAARRGLLLGAATALLLATGTGVAAAASGAPAARTMPSPSEETPGGHPAEGSTGSVRGELTITKKSGGQQTLTVQSGTVTSVDQNSIEIKSEDGFAQKYAITDFSRVSTGRKGLTEITTGDNALVVAVGKGASAPAAFIADLSRPKWPGHEGGGAAAPSS</sequence>
<gene>
    <name evidence="3" type="ORF">ACFY05_25820</name>
</gene>
<feature type="signal peptide" evidence="2">
    <location>
        <begin position="1"/>
        <end position="44"/>
    </location>
</feature>
<dbReference type="InterPro" id="IPR006311">
    <property type="entry name" value="TAT_signal"/>
</dbReference>
<comment type="caution">
    <text evidence="3">The sequence shown here is derived from an EMBL/GenBank/DDBJ whole genome shotgun (WGS) entry which is preliminary data.</text>
</comment>